<dbReference type="SUPFAM" id="SSF54909">
    <property type="entry name" value="Dimeric alpha+beta barrel"/>
    <property type="match status" value="1"/>
</dbReference>
<dbReference type="AlphaFoldDB" id="A0A2S0KE50"/>
<feature type="domain" description="EthD" evidence="1">
    <location>
        <begin position="14"/>
        <end position="91"/>
    </location>
</feature>
<keyword evidence="3" id="KW-1185">Reference proteome</keyword>
<dbReference type="InterPro" id="IPR011008">
    <property type="entry name" value="Dimeric_a/b-barrel"/>
</dbReference>
<dbReference type="PANTHER" id="PTHR40260">
    <property type="entry name" value="BLR8190 PROTEIN"/>
    <property type="match status" value="1"/>
</dbReference>
<dbReference type="EMBL" id="CP027433">
    <property type="protein sequence ID" value="AVL99959.1"/>
    <property type="molecule type" value="Genomic_DNA"/>
</dbReference>
<dbReference type="PANTHER" id="PTHR40260:SF2">
    <property type="entry name" value="BLR8190 PROTEIN"/>
    <property type="match status" value="1"/>
</dbReference>
<dbReference type="InterPro" id="IPR009799">
    <property type="entry name" value="EthD_dom"/>
</dbReference>
<dbReference type="GO" id="GO:0016491">
    <property type="term" value="F:oxidoreductase activity"/>
    <property type="evidence" value="ECO:0007669"/>
    <property type="project" value="InterPro"/>
</dbReference>
<reference evidence="2 3" key="1">
    <citation type="submission" date="2018-03" db="EMBL/GenBank/DDBJ databases">
        <title>Characteristics and genome of n-alkane degrading marine bacteria Gordonia iterans isolated from crude oil contaminated in Tae-an, South Korea.</title>
        <authorList>
            <person name="Lee S.-S."/>
            <person name="Kim H."/>
        </authorList>
    </citation>
    <scope>NUCLEOTIDE SEQUENCE [LARGE SCALE GENOMIC DNA]</scope>
    <source>
        <strain evidence="2 3">Co17</strain>
    </source>
</reference>
<accession>A0A2S0KE50</accession>
<proteinExistence type="predicted"/>
<organism evidence="2 3">
    <name type="scientific">Gordonia iterans</name>
    <dbReference type="NCBI Taxonomy" id="1004901"/>
    <lineage>
        <taxon>Bacteria</taxon>
        <taxon>Bacillati</taxon>
        <taxon>Actinomycetota</taxon>
        <taxon>Actinomycetes</taxon>
        <taxon>Mycobacteriales</taxon>
        <taxon>Gordoniaceae</taxon>
        <taxon>Gordonia</taxon>
    </lineage>
</organism>
<dbReference type="RefSeq" id="WP_105941691.1">
    <property type="nucleotide sequence ID" value="NZ_CP027433.1"/>
</dbReference>
<evidence type="ECO:0000313" key="2">
    <source>
        <dbReference type="EMBL" id="AVL99959.1"/>
    </source>
</evidence>
<dbReference type="OrthoDB" id="5294870at2"/>
<gene>
    <name evidence="2" type="ORF">C6V83_06420</name>
</gene>
<evidence type="ECO:0000259" key="1">
    <source>
        <dbReference type="Pfam" id="PF07110"/>
    </source>
</evidence>
<name>A0A2S0KE50_9ACTN</name>
<dbReference type="Proteomes" id="UP000239814">
    <property type="component" value="Chromosome"/>
</dbReference>
<dbReference type="Gene3D" id="3.30.70.100">
    <property type="match status" value="1"/>
</dbReference>
<dbReference type="KEGG" id="git:C6V83_06420"/>
<dbReference type="NCBIfam" id="TIGR02118">
    <property type="entry name" value="EthD family reductase"/>
    <property type="match status" value="1"/>
</dbReference>
<protein>
    <submittedName>
        <fullName evidence="2">EthD family reductase</fullName>
    </submittedName>
</protein>
<sequence length="104" mass="10744">MTYRLHVMYGHPSDPAAFDAYYEGTHAPIATQIPDLLSVEIMKAAPDPEGNQPPYYLIAALTFPSAEAMAAALGSPAGQAALADVANFADGGVTTVSGPVVKPL</sequence>
<dbReference type="Pfam" id="PF07110">
    <property type="entry name" value="EthD"/>
    <property type="match status" value="1"/>
</dbReference>
<evidence type="ECO:0000313" key="3">
    <source>
        <dbReference type="Proteomes" id="UP000239814"/>
    </source>
</evidence>